<dbReference type="Gene3D" id="3.10.450.50">
    <property type="match status" value="1"/>
</dbReference>
<evidence type="ECO:0000313" key="1">
    <source>
        <dbReference type="EMBL" id="BBY19883.1"/>
    </source>
</evidence>
<organism evidence="1 2">
    <name type="scientific">Mycobacterium stomatepiae</name>
    <dbReference type="NCBI Taxonomy" id="470076"/>
    <lineage>
        <taxon>Bacteria</taxon>
        <taxon>Bacillati</taxon>
        <taxon>Actinomycetota</taxon>
        <taxon>Actinomycetes</taxon>
        <taxon>Mycobacteriales</taxon>
        <taxon>Mycobacteriaceae</taxon>
        <taxon>Mycobacterium</taxon>
        <taxon>Mycobacterium simiae complex</taxon>
    </lineage>
</organism>
<sequence length="186" mass="20994">MTAPTFPAPEVLAARQKLVLDHFHDEVRQDWDDVLATFPHPHYELIPQMVIHDGNDAVRGYYNYTHRVSRSGPRDHRAAAQRRRGDRRVLVDGHPSGLPRQGSATGSRFRVRMNAYFVFDDTETLVCERIYFDTLTMIKQLLGGLDMKKPSNWLLAARAVRGLLSMASEGPDPALTNTVPPTFPEG</sequence>
<accession>A0A7I7Q0P9</accession>
<dbReference type="KEGG" id="msto:MSTO_00880"/>
<name>A0A7I7Q0P9_9MYCO</name>
<reference evidence="1 2" key="1">
    <citation type="journal article" date="2019" name="Emerg. Microbes Infect.">
        <title>Comprehensive subspecies identification of 175 nontuberculous mycobacteria species based on 7547 genomic profiles.</title>
        <authorList>
            <person name="Matsumoto Y."/>
            <person name="Kinjo T."/>
            <person name="Motooka D."/>
            <person name="Nabeya D."/>
            <person name="Jung N."/>
            <person name="Uechi K."/>
            <person name="Horii T."/>
            <person name="Iida T."/>
            <person name="Fujita J."/>
            <person name="Nakamura S."/>
        </authorList>
    </citation>
    <scope>NUCLEOTIDE SEQUENCE [LARGE SCALE GENOMIC DNA]</scope>
    <source>
        <strain evidence="1 2">JCM 17783</strain>
    </source>
</reference>
<dbReference type="AlphaFoldDB" id="A0A7I7Q0P9"/>
<evidence type="ECO:0008006" key="3">
    <source>
        <dbReference type="Google" id="ProtNLM"/>
    </source>
</evidence>
<evidence type="ECO:0000313" key="2">
    <source>
        <dbReference type="Proteomes" id="UP000467130"/>
    </source>
</evidence>
<dbReference type="SUPFAM" id="SSF54427">
    <property type="entry name" value="NTF2-like"/>
    <property type="match status" value="1"/>
</dbReference>
<dbReference type="InterPro" id="IPR032710">
    <property type="entry name" value="NTF2-like_dom_sf"/>
</dbReference>
<protein>
    <recommendedName>
        <fullName evidence="3">Polyketide cyclase</fullName>
    </recommendedName>
</protein>
<keyword evidence="2" id="KW-1185">Reference proteome</keyword>
<dbReference type="Proteomes" id="UP000467130">
    <property type="component" value="Chromosome"/>
</dbReference>
<proteinExistence type="predicted"/>
<dbReference type="EMBL" id="AP022587">
    <property type="protein sequence ID" value="BBY19883.1"/>
    <property type="molecule type" value="Genomic_DNA"/>
</dbReference>
<gene>
    <name evidence="1" type="ORF">MSTO_00880</name>
</gene>